<dbReference type="PANTHER" id="PTHR48065:SF11">
    <property type="entry name" value="OS11G0213300 PROTEIN"/>
    <property type="match status" value="1"/>
</dbReference>
<evidence type="ECO:0000313" key="3">
    <source>
        <dbReference type="Proteomes" id="UP000824120"/>
    </source>
</evidence>
<feature type="non-terminal residue" evidence="2">
    <location>
        <position position="1"/>
    </location>
</feature>
<gene>
    <name evidence="2" type="ORF">H5410_031224</name>
</gene>
<dbReference type="EMBL" id="JACXVP010000006">
    <property type="protein sequence ID" value="KAG5599854.1"/>
    <property type="molecule type" value="Genomic_DNA"/>
</dbReference>
<accession>A0A9J5YLN3</accession>
<feature type="region of interest" description="Disordered" evidence="1">
    <location>
        <begin position="196"/>
        <end position="220"/>
    </location>
</feature>
<protein>
    <submittedName>
        <fullName evidence="2">Uncharacterized protein</fullName>
    </submittedName>
</protein>
<comment type="caution">
    <text evidence="2">The sequence shown here is derived from an EMBL/GenBank/DDBJ whole genome shotgun (WGS) entry which is preliminary data.</text>
</comment>
<reference evidence="2 3" key="1">
    <citation type="submission" date="2020-09" db="EMBL/GenBank/DDBJ databases">
        <title>De no assembly of potato wild relative species, Solanum commersonii.</title>
        <authorList>
            <person name="Cho K."/>
        </authorList>
    </citation>
    <scope>NUCLEOTIDE SEQUENCE [LARGE SCALE GENOMIC DNA]</scope>
    <source>
        <strain evidence="2">LZ3.2</strain>
        <tissue evidence="2">Leaf</tissue>
    </source>
</reference>
<evidence type="ECO:0000256" key="1">
    <source>
        <dbReference type="SAM" id="MobiDB-lite"/>
    </source>
</evidence>
<dbReference type="OrthoDB" id="1743338at2759"/>
<dbReference type="Proteomes" id="UP000824120">
    <property type="component" value="Chromosome 6"/>
</dbReference>
<keyword evidence="3" id="KW-1185">Reference proteome</keyword>
<sequence>MWEGIVKESHLLDLSNLQEFSVGMKLGTEFPHWLKDQNELNNIIFNTTGISNVVADWFVKLDLKLDNLDMAYNNLTGKVPKAQISSQLVRVDSSLARGNNEITVILSVRNNKFLGHISFKVCSLSGLHILDLSINNLCGSILSCFGNLEGFKVELTHNKLTGNIPTSTQFQTKVDPIIFQGNVALCGPPLSECVGDGTTTTSQSRRNDEGKTDDEDKLKK</sequence>
<dbReference type="Gene3D" id="3.80.10.10">
    <property type="entry name" value="Ribonuclease Inhibitor"/>
    <property type="match status" value="1"/>
</dbReference>
<feature type="compositionally biased region" description="Basic and acidic residues" evidence="1">
    <location>
        <begin position="205"/>
        <end position="220"/>
    </location>
</feature>
<dbReference type="InterPro" id="IPR032675">
    <property type="entry name" value="LRR_dom_sf"/>
</dbReference>
<organism evidence="2 3">
    <name type="scientific">Solanum commersonii</name>
    <name type="common">Commerson's wild potato</name>
    <name type="synonym">Commerson's nightshade</name>
    <dbReference type="NCBI Taxonomy" id="4109"/>
    <lineage>
        <taxon>Eukaryota</taxon>
        <taxon>Viridiplantae</taxon>
        <taxon>Streptophyta</taxon>
        <taxon>Embryophyta</taxon>
        <taxon>Tracheophyta</taxon>
        <taxon>Spermatophyta</taxon>
        <taxon>Magnoliopsida</taxon>
        <taxon>eudicotyledons</taxon>
        <taxon>Gunneridae</taxon>
        <taxon>Pentapetalae</taxon>
        <taxon>asterids</taxon>
        <taxon>lamiids</taxon>
        <taxon>Solanales</taxon>
        <taxon>Solanaceae</taxon>
        <taxon>Solanoideae</taxon>
        <taxon>Solaneae</taxon>
        <taxon>Solanum</taxon>
    </lineage>
</organism>
<dbReference type="InterPro" id="IPR001611">
    <property type="entry name" value="Leu-rich_rpt"/>
</dbReference>
<dbReference type="AlphaFoldDB" id="A0A9J5YLN3"/>
<evidence type="ECO:0000313" key="2">
    <source>
        <dbReference type="EMBL" id="KAG5599854.1"/>
    </source>
</evidence>
<name>A0A9J5YLN3_SOLCO</name>
<dbReference type="Pfam" id="PF00560">
    <property type="entry name" value="LRR_1"/>
    <property type="match status" value="1"/>
</dbReference>
<dbReference type="SUPFAM" id="SSF52058">
    <property type="entry name" value="L domain-like"/>
    <property type="match status" value="1"/>
</dbReference>
<dbReference type="PANTHER" id="PTHR48065">
    <property type="entry name" value="OS10G0469600 PROTEIN"/>
    <property type="match status" value="1"/>
</dbReference>
<proteinExistence type="predicted"/>